<evidence type="ECO:0000256" key="5">
    <source>
        <dbReference type="ARBA" id="ARBA00022840"/>
    </source>
</evidence>
<evidence type="ECO:0000259" key="8">
    <source>
        <dbReference type="SMART" id="SM00382"/>
    </source>
</evidence>
<dbReference type="SMART" id="SM00382">
    <property type="entry name" value="AAA"/>
    <property type="match status" value="1"/>
</dbReference>
<protein>
    <recommendedName>
        <fullName evidence="7">ATP-dependent protease ATPase subunit HslU</fullName>
    </recommendedName>
    <alternativeName>
        <fullName evidence="7">Unfoldase HslU</fullName>
    </alternativeName>
</protein>
<comment type="subunit">
    <text evidence="7">A double ring-shaped homohexamer of HslV is capped on each side by a ring-shaped HslU homohexamer. The assembly of the HslU/HslV complex is dependent on binding of ATP.</text>
</comment>
<dbReference type="NCBIfam" id="NF003544">
    <property type="entry name" value="PRK05201.1"/>
    <property type="match status" value="1"/>
</dbReference>
<comment type="caution">
    <text evidence="10">The sequence shown here is derived from an EMBL/GenBank/DDBJ whole genome shotgun (WGS) entry which is preliminary data.</text>
</comment>
<keyword evidence="4 7" id="KW-0547">Nucleotide-binding</keyword>
<keyword evidence="10" id="KW-0645">Protease</keyword>
<dbReference type="InterPro" id="IPR003959">
    <property type="entry name" value="ATPase_AAA_core"/>
</dbReference>
<feature type="binding site" evidence="7">
    <location>
        <position position="385"/>
    </location>
    <ligand>
        <name>ATP</name>
        <dbReference type="ChEBI" id="CHEBI:30616"/>
    </ligand>
</feature>
<dbReference type="GO" id="GO:0009376">
    <property type="term" value="C:HslUV protease complex"/>
    <property type="evidence" value="ECO:0007669"/>
    <property type="project" value="UniProtKB-UniRule"/>
</dbReference>
<dbReference type="SMART" id="SM01086">
    <property type="entry name" value="ClpB_D2-small"/>
    <property type="match status" value="1"/>
</dbReference>
<comment type="subcellular location">
    <subcellularLocation>
        <location evidence="1 7">Cytoplasm</location>
    </subcellularLocation>
</comment>
<dbReference type="GO" id="GO:0036402">
    <property type="term" value="F:proteasome-activating activity"/>
    <property type="evidence" value="ECO:0007669"/>
    <property type="project" value="UniProtKB-UniRule"/>
</dbReference>
<keyword evidence="5 7" id="KW-0067">ATP-binding</keyword>
<organism evidence="10 11">
    <name type="scientific">Psychromarinibacter sediminicola</name>
    <dbReference type="NCBI Taxonomy" id="3033385"/>
    <lineage>
        <taxon>Bacteria</taxon>
        <taxon>Pseudomonadati</taxon>
        <taxon>Pseudomonadota</taxon>
        <taxon>Alphaproteobacteria</taxon>
        <taxon>Rhodobacterales</taxon>
        <taxon>Paracoccaceae</taxon>
        <taxon>Psychromarinibacter</taxon>
    </lineage>
</organism>
<dbReference type="GO" id="GO:0008233">
    <property type="term" value="F:peptidase activity"/>
    <property type="evidence" value="ECO:0007669"/>
    <property type="project" value="UniProtKB-KW"/>
</dbReference>
<dbReference type="NCBIfam" id="TIGR00390">
    <property type="entry name" value="hslU"/>
    <property type="match status" value="1"/>
</dbReference>
<evidence type="ECO:0000256" key="7">
    <source>
        <dbReference type="HAMAP-Rule" id="MF_00249"/>
    </source>
</evidence>
<evidence type="ECO:0000256" key="6">
    <source>
        <dbReference type="ARBA" id="ARBA00023186"/>
    </source>
</evidence>
<dbReference type="GO" id="GO:0005524">
    <property type="term" value="F:ATP binding"/>
    <property type="evidence" value="ECO:0007669"/>
    <property type="project" value="UniProtKB-UniRule"/>
</dbReference>
<dbReference type="PANTHER" id="PTHR48102:SF3">
    <property type="entry name" value="ATP-DEPENDENT PROTEASE ATPASE SUBUNIT HSLU"/>
    <property type="match status" value="1"/>
</dbReference>
<dbReference type="CDD" id="cd19498">
    <property type="entry name" value="RecA-like_HslU"/>
    <property type="match status" value="1"/>
</dbReference>
<feature type="binding site" evidence="7">
    <location>
        <position position="18"/>
    </location>
    <ligand>
        <name>ATP</name>
        <dbReference type="ChEBI" id="CHEBI:30616"/>
    </ligand>
</feature>
<dbReference type="AlphaFoldDB" id="A0AAE3NRS9"/>
<feature type="domain" description="AAA+ ATPase" evidence="8">
    <location>
        <begin position="49"/>
        <end position="324"/>
    </location>
</feature>
<feature type="domain" description="Clp ATPase C-terminal" evidence="9">
    <location>
        <begin position="327"/>
        <end position="426"/>
    </location>
</feature>
<keyword evidence="6 7" id="KW-0143">Chaperone</keyword>
<dbReference type="SUPFAM" id="SSF52540">
    <property type="entry name" value="P-loop containing nucleoside triphosphate hydrolases"/>
    <property type="match status" value="1"/>
</dbReference>
<keyword evidence="3 7" id="KW-0963">Cytoplasm</keyword>
<feature type="binding site" evidence="7">
    <location>
        <begin position="60"/>
        <end position="65"/>
    </location>
    <ligand>
        <name>ATP</name>
        <dbReference type="ChEBI" id="CHEBI:30616"/>
    </ligand>
</feature>
<evidence type="ECO:0000256" key="1">
    <source>
        <dbReference type="ARBA" id="ARBA00004496"/>
    </source>
</evidence>
<dbReference type="Pfam" id="PF00004">
    <property type="entry name" value="AAA"/>
    <property type="match status" value="1"/>
</dbReference>
<dbReference type="InterPro" id="IPR019489">
    <property type="entry name" value="Clp_ATPase_C"/>
</dbReference>
<dbReference type="RefSeq" id="WP_275567434.1">
    <property type="nucleotide sequence ID" value="NZ_JARGYC010000025.1"/>
</dbReference>
<sequence length="435" mass="48613">MTDLTPREIVSELDRFIIGQKDAKRAVAVALRNRWRRKQLDPELQEEVYPKNILMIGPTGVGKTEISRRLAKLARAPFIKVEATKFTEVGYVGRDVEQIVRDLMDSAMVQVREYMREEVKSAAHQRAEDRVIEAIAGENAREQTREMFRNKLKRGELDDTVIELDIADNSNPMQQFEIPGQPGMNMGAMNLGDLFGKAFGGRTVRKKMTVAESYETLIGEEADKLLDDEAVKHAALQAVEQNGIVFLDEIDKVCAKSDARGGDVSREGVQRDLLPLIEGTTVSTKHGPVKTDHILFIASGAFHIAKPSDLLPELQGRLPIRVELRALTEEDFVRILTETDNALTRQYTALMETEKVSVAFTEDGIAALAKIAADVNQSVENIGARRLYTVMERVFEELSFHAPDRAGETVTVDGDFVEENLGELTRSVDVSRYVL</sequence>
<reference evidence="10" key="1">
    <citation type="submission" date="2023-03" db="EMBL/GenBank/DDBJ databases">
        <title>Multiphase analysis and comparison of six strains from genera Psychromarinibacter, Lutimaribacter, and Maritimibacter, including a novel species: Psychromarinibacter sediminicola sp. nov.</title>
        <authorList>
            <person name="Wang Y.-H."/>
            <person name="Ye M.-Q."/>
            <person name="Du Z.-J."/>
        </authorList>
    </citation>
    <scope>NUCLEOTIDE SEQUENCE</scope>
    <source>
        <strain evidence="10">C21-152</strain>
    </source>
</reference>
<evidence type="ECO:0000259" key="9">
    <source>
        <dbReference type="SMART" id="SM01086"/>
    </source>
</evidence>
<comment type="function">
    <text evidence="7">ATPase subunit of a proteasome-like degradation complex; this subunit has chaperone activity. The binding of ATP and its subsequent hydrolysis by HslU are essential for unfolding of protein substrates subsequently hydrolyzed by HslV. HslU recognizes the N-terminal part of its protein substrates and unfolds these before they are guided to HslV for hydrolysis.</text>
</comment>
<dbReference type="FunFam" id="3.40.50.300:FF:000220">
    <property type="entry name" value="ATP-dependent protease ATPase subunit HslU"/>
    <property type="match status" value="1"/>
</dbReference>
<feature type="binding site" evidence="7">
    <location>
        <position position="248"/>
    </location>
    <ligand>
        <name>ATP</name>
        <dbReference type="ChEBI" id="CHEBI:30616"/>
    </ligand>
</feature>
<evidence type="ECO:0000256" key="3">
    <source>
        <dbReference type="ARBA" id="ARBA00022490"/>
    </source>
</evidence>
<comment type="similarity">
    <text evidence="2 7">Belongs to the ClpX chaperone family. HslU subfamily.</text>
</comment>
<dbReference type="PANTHER" id="PTHR48102">
    <property type="entry name" value="ATP-DEPENDENT CLP PROTEASE ATP-BINDING SUBUNIT CLPX-LIKE, MITOCHONDRIAL-RELATED"/>
    <property type="match status" value="1"/>
</dbReference>
<dbReference type="GO" id="GO:0043335">
    <property type="term" value="P:protein unfolding"/>
    <property type="evidence" value="ECO:0007669"/>
    <property type="project" value="UniProtKB-UniRule"/>
</dbReference>
<gene>
    <name evidence="7 10" type="primary">hslU</name>
    <name evidence="10" type="ORF">P1J78_11180</name>
</gene>
<evidence type="ECO:0000313" key="11">
    <source>
        <dbReference type="Proteomes" id="UP001220964"/>
    </source>
</evidence>
<proteinExistence type="inferred from homology"/>
<keyword evidence="11" id="KW-1185">Reference proteome</keyword>
<accession>A0AAE3NRS9</accession>
<dbReference type="InterPro" id="IPR003593">
    <property type="entry name" value="AAA+_ATPase"/>
</dbReference>
<dbReference type="GO" id="GO:0016887">
    <property type="term" value="F:ATP hydrolysis activity"/>
    <property type="evidence" value="ECO:0007669"/>
    <property type="project" value="InterPro"/>
</dbReference>
<keyword evidence="10" id="KW-0378">Hydrolase</keyword>
<name>A0AAE3NRS9_9RHOB</name>
<dbReference type="InterPro" id="IPR050052">
    <property type="entry name" value="ATP-dep_Clp_protease_ClpX"/>
</dbReference>
<dbReference type="FunFam" id="3.40.50.300:FF:000213">
    <property type="entry name" value="ATP-dependent protease ATPase subunit HslU"/>
    <property type="match status" value="1"/>
</dbReference>
<dbReference type="Proteomes" id="UP001220964">
    <property type="component" value="Unassembled WGS sequence"/>
</dbReference>
<feature type="binding site" evidence="7">
    <location>
        <position position="313"/>
    </location>
    <ligand>
        <name>ATP</name>
        <dbReference type="ChEBI" id="CHEBI:30616"/>
    </ligand>
</feature>
<dbReference type="InterPro" id="IPR027417">
    <property type="entry name" value="P-loop_NTPase"/>
</dbReference>
<dbReference type="Gene3D" id="1.10.8.60">
    <property type="match status" value="1"/>
</dbReference>
<dbReference type="Gene3D" id="3.40.50.300">
    <property type="entry name" value="P-loop containing nucleotide triphosphate hydrolases"/>
    <property type="match status" value="2"/>
</dbReference>
<evidence type="ECO:0000256" key="4">
    <source>
        <dbReference type="ARBA" id="ARBA00022741"/>
    </source>
</evidence>
<dbReference type="Pfam" id="PF07724">
    <property type="entry name" value="AAA_2"/>
    <property type="match status" value="1"/>
</dbReference>
<evidence type="ECO:0000256" key="2">
    <source>
        <dbReference type="ARBA" id="ARBA00009771"/>
    </source>
</evidence>
<dbReference type="EMBL" id="JARGYC010000025">
    <property type="protein sequence ID" value="MDF0601294.1"/>
    <property type="molecule type" value="Genomic_DNA"/>
</dbReference>
<dbReference type="InterPro" id="IPR004491">
    <property type="entry name" value="HslU"/>
</dbReference>
<evidence type="ECO:0000313" key="10">
    <source>
        <dbReference type="EMBL" id="MDF0601294.1"/>
    </source>
</evidence>
<dbReference type="HAMAP" id="MF_00249">
    <property type="entry name" value="HslU"/>
    <property type="match status" value="1"/>
</dbReference>